<reference evidence="3" key="1">
    <citation type="submission" date="2021-01" db="EMBL/GenBank/DDBJ databases">
        <authorList>
            <person name="Kaushik A."/>
        </authorList>
    </citation>
    <scope>NUCLEOTIDE SEQUENCE</scope>
    <source>
        <strain evidence="3">AG4-RS23</strain>
    </source>
</reference>
<dbReference type="Pfam" id="PF00096">
    <property type="entry name" value="zf-C2H2"/>
    <property type="match status" value="1"/>
</dbReference>
<dbReference type="InterPro" id="IPR036236">
    <property type="entry name" value="Znf_C2H2_sf"/>
</dbReference>
<organism evidence="3 4">
    <name type="scientific">Rhizoctonia solani</name>
    <dbReference type="NCBI Taxonomy" id="456999"/>
    <lineage>
        <taxon>Eukaryota</taxon>
        <taxon>Fungi</taxon>
        <taxon>Dikarya</taxon>
        <taxon>Basidiomycota</taxon>
        <taxon>Agaricomycotina</taxon>
        <taxon>Agaricomycetes</taxon>
        <taxon>Cantharellales</taxon>
        <taxon>Ceratobasidiaceae</taxon>
        <taxon>Rhizoctonia</taxon>
    </lineage>
</organism>
<feature type="compositionally biased region" description="Basic and acidic residues" evidence="1">
    <location>
        <begin position="276"/>
        <end position="293"/>
    </location>
</feature>
<dbReference type="EMBL" id="CAJMWY010002029">
    <property type="protein sequence ID" value="CAE6480300.1"/>
    <property type="molecule type" value="Genomic_DNA"/>
</dbReference>
<evidence type="ECO:0000313" key="4">
    <source>
        <dbReference type="Proteomes" id="UP000663861"/>
    </source>
</evidence>
<feature type="compositionally biased region" description="Low complexity" evidence="1">
    <location>
        <begin position="83"/>
        <end position="99"/>
    </location>
</feature>
<name>A0A8H3CBM4_9AGAM</name>
<dbReference type="Proteomes" id="UP000663861">
    <property type="component" value="Unassembled WGS sequence"/>
</dbReference>
<gene>
    <name evidence="3" type="ORF">RDB_LOCUS97263</name>
</gene>
<feature type="region of interest" description="Disordered" evidence="1">
    <location>
        <begin position="240"/>
        <end position="293"/>
    </location>
</feature>
<feature type="compositionally biased region" description="Polar residues" evidence="1">
    <location>
        <begin position="1"/>
        <end position="19"/>
    </location>
</feature>
<accession>A0A8H3CBM4</accession>
<sequence length="293" mass="32663">MRESSRLTPATVGSSQTSEKLLGKRRARTPPPPSIPETQEEDSLSDRDADWEPEETEVEMPSPGLALKFVRLGSIEPDDRSQHSQGSPGPSPGPSTTRGARGRTSLQRRRAPRTRSSGKESSPGEYDSLPNDAPNFPCGWVPLQFPEQEPCQDTCTRLSDLRRHQRPHFEIDLNYAKENLSEEAIAKAQAAIDKCAGRGQSYACEICGKVYSRLDAVARHRQQPQGRPCNIAYKRLRAEEKARARESRGTEASPDRSADKDKDMEFDQEMEEGEYEGEHEKELGKEGKGNDQA</sequence>
<feature type="region of interest" description="Disordered" evidence="1">
    <location>
        <begin position="1"/>
        <end position="133"/>
    </location>
</feature>
<proteinExistence type="predicted"/>
<feature type="compositionally biased region" description="Acidic residues" evidence="1">
    <location>
        <begin position="266"/>
        <end position="275"/>
    </location>
</feature>
<dbReference type="SUPFAM" id="SSF57667">
    <property type="entry name" value="beta-beta-alpha zinc fingers"/>
    <property type="match status" value="1"/>
</dbReference>
<evidence type="ECO:0000313" key="3">
    <source>
        <dbReference type="EMBL" id="CAE6480300.1"/>
    </source>
</evidence>
<evidence type="ECO:0000256" key="1">
    <source>
        <dbReference type="SAM" id="MobiDB-lite"/>
    </source>
</evidence>
<comment type="caution">
    <text evidence="3">The sequence shown here is derived from an EMBL/GenBank/DDBJ whole genome shotgun (WGS) entry which is preliminary data.</text>
</comment>
<dbReference type="Gene3D" id="3.30.160.60">
    <property type="entry name" value="Classic Zinc Finger"/>
    <property type="match status" value="1"/>
</dbReference>
<dbReference type="AlphaFoldDB" id="A0A8H3CBM4"/>
<feature type="domain" description="C2H2-type" evidence="2">
    <location>
        <begin position="202"/>
        <end position="222"/>
    </location>
</feature>
<protein>
    <recommendedName>
        <fullName evidence="2">C2H2-type domain-containing protein</fullName>
    </recommendedName>
</protein>
<dbReference type="InterPro" id="IPR013087">
    <property type="entry name" value="Znf_C2H2_type"/>
</dbReference>
<feature type="compositionally biased region" description="Basic and acidic residues" evidence="1">
    <location>
        <begin position="240"/>
        <end position="265"/>
    </location>
</feature>
<evidence type="ECO:0000259" key="2">
    <source>
        <dbReference type="Pfam" id="PF00096"/>
    </source>
</evidence>